<feature type="region of interest" description="Disordered" evidence="16">
    <location>
        <begin position="1"/>
        <end position="42"/>
    </location>
</feature>
<feature type="domain" description="P-type ATPase N-terminal" evidence="17">
    <location>
        <begin position="64"/>
        <end position="115"/>
    </location>
</feature>
<feature type="transmembrane region" description="Helical" evidence="15">
    <location>
        <begin position="328"/>
        <end position="347"/>
    </location>
</feature>
<dbReference type="InterPro" id="IPR023214">
    <property type="entry name" value="HAD_sf"/>
</dbReference>
<keyword evidence="4 14" id="KW-0479">Metal-binding</keyword>
<protein>
    <recommendedName>
        <fullName evidence="15">Phospholipid-transporting ATPase</fullName>
        <ecNumber evidence="15">7.6.2.1</ecNumber>
    </recommendedName>
</protein>
<evidence type="ECO:0000256" key="7">
    <source>
        <dbReference type="ARBA" id="ARBA00022842"/>
    </source>
</evidence>
<dbReference type="InterPro" id="IPR036412">
    <property type="entry name" value="HAD-like_sf"/>
</dbReference>
<accession>A0A078AD33</accession>
<comment type="subcellular location">
    <subcellularLocation>
        <location evidence="1 15">Membrane</location>
        <topology evidence="1 15">Multi-pass membrane protein</topology>
    </subcellularLocation>
</comment>
<dbReference type="SUPFAM" id="SSF56784">
    <property type="entry name" value="HAD-like"/>
    <property type="match status" value="1"/>
</dbReference>
<feature type="binding site" evidence="13">
    <location>
        <position position="814"/>
    </location>
    <ligand>
        <name>ATP</name>
        <dbReference type="ChEBI" id="CHEBI:30616"/>
    </ligand>
</feature>
<dbReference type="GO" id="GO:0045332">
    <property type="term" value="P:phospholipid translocation"/>
    <property type="evidence" value="ECO:0007669"/>
    <property type="project" value="TreeGrafter"/>
</dbReference>
<feature type="domain" description="P-type ATPase C-terminal" evidence="18">
    <location>
        <begin position="868"/>
        <end position="996"/>
    </location>
</feature>
<gene>
    <name evidence="19" type="primary">Contig6207.g6639</name>
    <name evidence="19" type="ORF">STYLEM_9135</name>
</gene>
<evidence type="ECO:0000256" key="8">
    <source>
        <dbReference type="ARBA" id="ARBA00022967"/>
    </source>
</evidence>
<evidence type="ECO:0000256" key="3">
    <source>
        <dbReference type="ARBA" id="ARBA00022692"/>
    </source>
</evidence>
<dbReference type="GO" id="GO:0006897">
    <property type="term" value="P:endocytosis"/>
    <property type="evidence" value="ECO:0007669"/>
    <property type="project" value="TreeGrafter"/>
</dbReference>
<feature type="binding site" evidence="13">
    <location>
        <position position="820"/>
    </location>
    <ligand>
        <name>ATP</name>
        <dbReference type="ChEBI" id="CHEBI:30616"/>
    </ligand>
</feature>
<dbReference type="FunCoup" id="A0A078AD33">
    <property type="interactions" value="101"/>
</dbReference>
<feature type="binding site" evidence="13">
    <location>
        <position position="414"/>
    </location>
    <ligand>
        <name>ATP</name>
        <dbReference type="ChEBI" id="CHEBI:30616"/>
    </ligand>
</feature>
<feature type="compositionally biased region" description="Polar residues" evidence="16">
    <location>
        <begin position="514"/>
        <end position="530"/>
    </location>
</feature>
<dbReference type="NCBIfam" id="TIGR01652">
    <property type="entry name" value="ATPase-Plipid"/>
    <property type="match status" value="1"/>
</dbReference>
<evidence type="ECO:0000313" key="19">
    <source>
        <dbReference type="EMBL" id="CDW80139.1"/>
    </source>
</evidence>
<keyword evidence="7 14" id="KW-0460">Magnesium</keyword>
<keyword evidence="5 13" id="KW-0547">Nucleotide-binding</keyword>
<dbReference type="SUPFAM" id="SSF81653">
    <property type="entry name" value="Calcium ATPase, transduction domain A"/>
    <property type="match status" value="1"/>
</dbReference>
<feature type="binding site" evidence="13">
    <location>
        <position position="730"/>
    </location>
    <ligand>
        <name>ATP</name>
        <dbReference type="ChEBI" id="CHEBI:30616"/>
    </ligand>
</feature>
<dbReference type="InterPro" id="IPR023299">
    <property type="entry name" value="ATPase_P-typ_cyto_dom_N"/>
</dbReference>
<dbReference type="Gene3D" id="3.40.1110.10">
    <property type="entry name" value="Calcium-transporting ATPase, cytoplasmic domain N"/>
    <property type="match status" value="2"/>
</dbReference>
<dbReference type="AlphaFoldDB" id="A0A078AD33"/>
<reference evidence="19 20" key="1">
    <citation type="submission" date="2014-06" db="EMBL/GenBank/DDBJ databases">
        <authorList>
            <person name="Swart Estienne"/>
        </authorList>
    </citation>
    <scope>NUCLEOTIDE SEQUENCE [LARGE SCALE GENOMIC DNA]</scope>
    <source>
        <strain evidence="19 20">130c</strain>
    </source>
</reference>
<dbReference type="InterPro" id="IPR032631">
    <property type="entry name" value="P-type_ATPase_N"/>
</dbReference>
<feature type="binding site" evidence="14">
    <location>
        <position position="841"/>
    </location>
    <ligand>
        <name>Mg(2+)</name>
        <dbReference type="ChEBI" id="CHEBI:18420"/>
    </ligand>
</feature>
<dbReference type="GO" id="GO:0016887">
    <property type="term" value="F:ATP hydrolysis activity"/>
    <property type="evidence" value="ECO:0007669"/>
    <property type="project" value="InterPro"/>
</dbReference>
<keyword evidence="8 15" id="KW-1278">Translocase</keyword>
<dbReference type="PANTHER" id="PTHR24092">
    <property type="entry name" value="PROBABLE PHOSPHOLIPID-TRANSPORTING ATPASE"/>
    <property type="match status" value="1"/>
</dbReference>
<dbReference type="GO" id="GO:0005886">
    <property type="term" value="C:plasma membrane"/>
    <property type="evidence" value="ECO:0007669"/>
    <property type="project" value="TreeGrafter"/>
</dbReference>
<dbReference type="SUPFAM" id="SSF81660">
    <property type="entry name" value="Metal cation-transporting ATPase, ATP-binding domain N"/>
    <property type="match status" value="1"/>
</dbReference>
<sequence length="1013" mass="115842">MQRFEDEKEDDSFRNDDQNNQDAFQNNNQNHQNPDLKRSSEPDLLDQIPNLRRIKIDGKYKDGQKSERFPGNSISNQKYSTWNFVPVVLFNQFKFFFNLFFLCVSISQFFESLRVGFLFTFLAPLVFVLLLTMAKEGYDDYQRYQRDKIMNTKVYKKIDKNSKLTIEVQSKDLKVGDVIYVQSNERVPADLVLLYTTDKSGTVFIRTDQLDGETDWKVRRPVTFTQNQIERPEEILFMDNAEIKCEGPTNLIYEFAGLFENHVRNGHESREALSLENTLWAETVLASQGFIVGIVVYTGRSTRSQMNQKLPTTKQCQLDREINYLSKILFVLVLILSMSIVLLNGFHGDWLMFYFRIVLLLSSIIPISLRVNLDLAKMWYSYCINQDDQIPGTVARNSTIPEELGRIQFLITDKTGTLTQNDMICKRIMTEFAQFSSDDTAEDLKELIFKNCRLFGEGPCGDYDIITAKVQTRRREQHQICRDMLTALTICNNVTPVHQDPAVQVPQAHKNADISNFGSSRRASNNTPQHSQDRINQDKSDEPILQASSPDEIALVKFAIDMNMYLLERDRAQVQIKNSDNKYENYEVLANFPFSSETKKMSILVRQKDTGRIIYYVKGAEVVMETKVKPAQRAPLLEFCESLAMEGLRTLVIAQKVLTAHDCELFLQNYKAAASRLKQREQFIQAAVSELEHDLEFLGVTGVEDKLQNNVQLTIESLKSAGIQVWMLTGDKVETATSIAISAGLKSRRHQLYFMRELDDPKLVQDHLKEFAPKVLTTVLIIDGKTLDTILKNNDTEQAFFEISIKAPCVCVCRCSPTQKARICQLLKLYTNGMRIAGVGDGGNDVGMILEADVGIGIVGKEGMQASLASDFSIMEFGSLRKLILWHGRLSYKRSAVLSQFVIHRGLIISVIQGIFIILFYFVAIPVYNGFLMLGYATIYTSLPVFSLVFDRDANVDAVLKFPPLYKTLQKGRNLNFKTFCIWVWKSLFQVIFKLYNVVVGISNYHVLYIVLQ</sequence>
<feature type="binding site" evidence="13">
    <location>
        <position position="413"/>
    </location>
    <ligand>
        <name>ATP</name>
        <dbReference type="ChEBI" id="CHEBI:30616"/>
    </ligand>
</feature>
<dbReference type="SFLD" id="SFLDG00002">
    <property type="entry name" value="C1.7:_P-type_atpase_like"/>
    <property type="match status" value="1"/>
</dbReference>
<proteinExistence type="inferred from homology"/>
<evidence type="ECO:0000256" key="11">
    <source>
        <dbReference type="ARBA" id="ARBA00034036"/>
    </source>
</evidence>
<dbReference type="Proteomes" id="UP000039865">
    <property type="component" value="Unassembled WGS sequence"/>
</dbReference>
<feature type="binding site" evidence="13">
    <location>
        <position position="552"/>
    </location>
    <ligand>
        <name>ATP</name>
        <dbReference type="ChEBI" id="CHEBI:30616"/>
    </ligand>
</feature>
<dbReference type="EC" id="7.6.2.1" evidence="15"/>
<feature type="transmembrane region" description="Helical" evidence="15">
    <location>
        <begin position="353"/>
        <end position="371"/>
    </location>
</feature>
<dbReference type="OMA" id="VIEVHAN"/>
<comment type="cofactor">
    <cofactor evidence="14">
        <name>Mg(2+)</name>
        <dbReference type="ChEBI" id="CHEBI:18420"/>
    </cofactor>
</comment>
<feature type="binding site" evidence="14">
    <location>
        <position position="415"/>
    </location>
    <ligand>
        <name>Mg(2+)</name>
        <dbReference type="ChEBI" id="CHEBI:18420"/>
    </ligand>
</feature>
<dbReference type="InterPro" id="IPR001757">
    <property type="entry name" value="P_typ_ATPase"/>
</dbReference>
<feature type="binding site" evidence="13">
    <location>
        <position position="729"/>
    </location>
    <ligand>
        <name>ATP</name>
        <dbReference type="ChEBI" id="CHEBI:30616"/>
    </ligand>
</feature>
<evidence type="ECO:0000256" key="2">
    <source>
        <dbReference type="ARBA" id="ARBA00008109"/>
    </source>
</evidence>
<name>A0A078AD33_STYLE</name>
<dbReference type="Gene3D" id="3.40.50.1000">
    <property type="entry name" value="HAD superfamily/HAD-like"/>
    <property type="match status" value="2"/>
</dbReference>
<dbReference type="SFLD" id="SFLDF00027">
    <property type="entry name" value="p-type_atpase"/>
    <property type="match status" value="1"/>
</dbReference>
<evidence type="ECO:0000256" key="6">
    <source>
        <dbReference type="ARBA" id="ARBA00022840"/>
    </source>
</evidence>
<feature type="binding site" evidence="13">
    <location>
        <position position="415"/>
    </location>
    <ligand>
        <name>ATP</name>
        <dbReference type="ChEBI" id="CHEBI:30616"/>
    </ligand>
</feature>
<feature type="binding site" evidence="13">
    <location>
        <position position="731"/>
    </location>
    <ligand>
        <name>ATP</name>
        <dbReference type="ChEBI" id="CHEBI:30616"/>
    </ligand>
</feature>
<evidence type="ECO:0000259" key="18">
    <source>
        <dbReference type="Pfam" id="PF16212"/>
    </source>
</evidence>
<dbReference type="Pfam" id="PF16212">
    <property type="entry name" value="PhoLip_ATPase_C"/>
    <property type="match status" value="1"/>
</dbReference>
<feature type="compositionally biased region" description="Basic and acidic residues" evidence="16">
    <location>
        <begin position="531"/>
        <end position="542"/>
    </location>
</feature>
<dbReference type="PROSITE" id="PS00154">
    <property type="entry name" value="ATPASE_E1_E2"/>
    <property type="match status" value="1"/>
</dbReference>
<feature type="region of interest" description="Disordered" evidence="16">
    <location>
        <begin position="514"/>
        <end position="546"/>
    </location>
</feature>
<feature type="transmembrane region" description="Helical" evidence="15">
    <location>
        <begin position="930"/>
        <end position="950"/>
    </location>
</feature>
<dbReference type="InterPro" id="IPR018303">
    <property type="entry name" value="ATPase_P-typ_P_site"/>
</dbReference>
<dbReference type="SUPFAM" id="SSF81665">
    <property type="entry name" value="Calcium ATPase, transmembrane domain M"/>
    <property type="match status" value="1"/>
</dbReference>
<evidence type="ECO:0000256" key="12">
    <source>
        <dbReference type="PIRSR" id="PIRSR606539-1"/>
    </source>
</evidence>
<dbReference type="InterPro" id="IPR044492">
    <property type="entry name" value="P_typ_ATPase_HD_dom"/>
</dbReference>
<dbReference type="SFLD" id="SFLDS00003">
    <property type="entry name" value="Haloacid_Dehalogenase"/>
    <property type="match status" value="1"/>
</dbReference>
<dbReference type="InterPro" id="IPR006539">
    <property type="entry name" value="P-type_ATPase_IV"/>
</dbReference>
<dbReference type="NCBIfam" id="TIGR01494">
    <property type="entry name" value="ATPase_P-type"/>
    <property type="match status" value="2"/>
</dbReference>
<keyword evidence="20" id="KW-1185">Reference proteome</keyword>
<dbReference type="GO" id="GO:0000287">
    <property type="term" value="F:magnesium ion binding"/>
    <property type="evidence" value="ECO:0007669"/>
    <property type="project" value="UniProtKB-UniRule"/>
</dbReference>
<dbReference type="InterPro" id="IPR023298">
    <property type="entry name" value="ATPase_P-typ_TM_dom_sf"/>
</dbReference>
<dbReference type="Pfam" id="PF13246">
    <property type="entry name" value="Cation_ATPase"/>
    <property type="match status" value="1"/>
</dbReference>
<feature type="binding site" evidence="13">
    <location>
        <position position="594"/>
    </location>
    <ligand>
        <name>ATP</name>
        <dbReference type="ChEBI" id="CHEBI:30616"/>
    </ligand>
</feature>
<comment type="similarity">
    <text evidence="2 15">Belongs to the cation transport ATPase (P-type) (TC 3.A.3) family. Type IV subfamily.</text>
</comment>
<feature type="binding site" evidence="13">
    <location>
        <position position="844"/>
    </location>
    <ligand>
        <name>ATP</name>
        <dbReference type="ChEBI" id="CHEBI:30616"/>
    </ligand>
</feature>
<evidence type="ECO:0000256" key="1">
    <source>
        <dbReference type="ARBA" id="ARBA00004141"/>
    </source>
</evidence>
<dbReference type="InterPro" id="IPR032630">
    <property type="entry name" value="P_typ_ATPase_c"/>
</dbReference>
<dbReference type="GO" id="GO:0005768">
    <property type="term" value="C:endosome"/>
    <property type="evidence" value="ECO:0007669"/>
    <property type="project" value="TreeGrafter"/>
</dbReference>
<dbReference type="Pfam" id="PF16209">
    <property type="entry name" value="PhoLip_ATPase_N"/>
    <property type="match status" value="1"/>
</dbReference>
<keyword evidence="9 15" id="KW-1133">Transmembrane helix</keyword>
<evidence type="ECO:0000256" key="15">
    <source>
        <dbReference type="RuleBase" id="RU362033"/>
    </source>
</evidence>
<feature type="binding site" evidence="13">
    <location>
        <position position="845"/>
    </location>
    <ligand>
        <name>ATP</name>
        <dbReference type="ChEBI" id="CHEBI:30616"/>
    </ligand>
</feature>
<dbReference type="Gene3D" id="2.70.150.10">
    <property type="entry name" value="Calcium-transporting ATPase, cytoplasmic transduction domain A"/>
    <property type="match status" value="2"/>
</dbReference>
<evidence type="ECO:0000313" key="20">
    <source>
        <dbReference type="Proteomes" id="UP000039865"/>
    </source>
</evidence>
<dbReference type="InterPro" id="IPR008250">
    <property type="entry name" value="ATPase_P-typ_transduc_dom_A_sf"/>
</dbReference>
<evidence type="ECO:0000256" key="14">
    <source>
        <dbReference type="PIRSR" id="PIRSR606539-3"/>
    </source>
</evidence>
<evidence type="ECO:0000256" key="4">
    <source>
        <dbReference type="ARBA" id="ARBA00022723"/>
    </source>
</evidence>
<dbReference type="EMBL" id="CCKQ01008675">
    <property type="protein sequence ID" value="CDW80139.1"/>
    <property type="molecule type" value="Genomic_DNA"/>
</dbReference>
<comment type="catalytic activity">
    <reaction evidence="11 15">
        <text>ATP + H2O + phospholipidSide 1 = ADP + phosphate + phospholipidSide 2.</text>
        <dbReference type="EC" id="7.6.2.1"/>
    </reaction>
</comment>
<dbReference type="Gene3D" id="1.20.1110.10">
    <property type="entry name" value="Calcium-transporting ATPase, transmembrane domain"/>
    <property type="match status" value="1"/>
</dbReference>
<evidence type="ECO:0000256" key="16">
    <source>
        <dbReference type="SAM" id="MobiDB-lite"/>
    </source>
</evidence>
<feature type="transmembrane region" description="Helical" evidence="15">
    <location>
        <begin position="902"/>
        <end position="924"/>
    </location>
</feature>
<dbReference type="InParanoid" id="A0A078AD33"/>
<evidence type="ECO:0000256" key="13">
    <source>
        <dbReference type="PIRSR" id="PIRSR606539-2"/>
    </source>
</evidence>
<keyword evidence="6 13" id="KW-0067">ATP-binding</keyword>
<dbReference type="PRINTS" id="PR00119">
    <property type="entry name" value="CATATPASE"/>
</dbReference>
<feature type="binding site" evidence="14">
    <location>
        <position position="845"/>
    </location>
    <ligand>
        <name>Mg(2+)</name>
        <dbReference type="ChEBI" id="CHEBI:18420"/>
    </ligand>
</feature>
<keyword evidence="10 15" id="KW-0472">Membrane</keyword>
<evidence type="ECO:0000259" key="17">
    <source>
        <dbReference type="Pfam" id="PF16209"/>
    </source>
</evidence>
<feature type="binding site" evidence="14">
    <location>
        <position position="413"/>
    </location>
    <ligand>
        <name>Mg(2+)</name>
        <dbReference type="ChEBI" id="CHEBI:18420"/>
    </ligand>
</feature>
<feature type="binding site" evidence="13">
    <location>
        <position position="618"/>
    </location>
    <ligand>
        <name>ATP</name>
        <dbReference type="ChEBI" id="CHEBI:30616"/>
    </ligand>
</feature>
<organism evidence="19 20">
    <name type="scientific">Stylonychia lemnae</name>
    <name type="common">Ciliate</name>
    <dbReference type="NCBI Taxonomy" id="5949"/>
    <lineage>
        <taxon>Eukaryota</taxon>
        <taxon>Sar</taxon>
        <taxon>Alveolata</taxon>
        <taxon>Ciliophora</taxon>
        <taxon>Intramacronucleata</taxon>
        <taxon>Spirotrichea</taxon>
        <taxon>Stichotrichia</taxon>
        <taxon>Sporadotrichida</taxon>
        <taxon>Oxytrichidae</taxon>
        <taxon>Stylonychinae</taxon>
        <taxon>Stylonychia</taxon>
    </lineage>
</organism>
<evidence type="ECO:0000256" key="10">
    <source>
        <dbReference type="ARBA" id="ARBA00023136"/>
    </source>
</evidence>
<dbReference type="OrthoDB" id="377733at2759"/>
<dbReference type="GO" id="GO:0005802">
    <property type="term" value="C:trans-Golgi network"/>
    <property type="evidence" value="ECO:0007669"/>
    <property type="project" value="TreeGrafter"/>
</dbReference>
<feature type="compositionally biased region" description="Basic and acidic residues" evidence="16">
    <location>
        <begin position="1"/>
        <end position="17"/>
    </location>
</feature>
<feature type="active site" description="4-aspartylphosphate intermediate" evidence="12">
    <location>
        <position position="413"/>
    </location>
</feature>
<evidence type="ECO:0000256" key="9">
    <source>
        <dbReference type="ARBA" id="ARBA00022989"/>
    </source>
</evidence>
<feature type="transmembrane region" description="Helical" evidence="15">
    <location>
        <begin position="116"/>
        <end position="134"/>
    </location>
</feature>
<feature type="transmembrane region" description="Helical" evidence="15">
    <location>
        <begin position="84"/>
        <end position="110"/>
    </location>
</feature>
<evidence type="ECO:0000256" key="5">
    <source>
        <dbReference type="ARBA" id="ARBA00022741"/>
    </source>
</evidence>
<dbReference type="GO" id="GO:0005524">
    <property type="term" value="F:ATP binding"/>
    <property type="evidence" value="ECO:0007669"/>
    <property type="project" value="UniProtKB-UniRule"/>
</dbReference>
<dbReference type="GO" id="GO:0006890">
    <property type="term" value="P:retrograde vesicle-mediated transport, Golgi to endoplasmic reticulum"/>
    <property type="evidence" value="ECO:0007669"/>
    <property type="project" value="TreeGrafter"/>
</dbReference>
<dbReference type="GO" id="GO:0140326">
    <property type="term" value="F:ATPase-coupled intramembrane lipid transporter activity"/>
    <property type="evidence" value="ECO:0007669"/>
    <property type="project" value="UniProtKB-EC"/>
</dbReference>
<feature type="compositionally biased region" description="Low complexity" evidence="16">
    <location>
        <begin position="18"/>
        <end position="33"/>
    </location>
</feature>
<feature type="binding site" evidence="13">
    <location>
        <position position="649"/>
    </location>
    <ligand>
        <name>ATP</name>
        <dbReference type="ChEBI" id="CHEBI:30616"/>
    </ligand>
</feature>
<dbReference type="PANTHER" id="PTHR24092:SF5">
    <property type="entry name" value="PHOSPHOLIPID-TRANSPORTING ATPASE"/>
    <property type="match status" value="1"/>
</dbReference>
<keyword evidence="3 15" id="KW-0812">Transmembrane</keyword>